<dbReference type="RefSeq" id="WP_007184440.1">
    <property type="nucleotide sequence ID" value="NZ_AKGD01000001.1"/>
</dbReference>
<accession>I8I4Y1</accession>
<dbReference type="Proteomes" id="UP000003704">
    <property type="component" value="Unassembled WGS sequence"/>
</dbReference>
<comment type="caution">
    <text evidence="1">The sequence shown here is derived from an EMBL/GenBank/DDBJ whole genome shotgun (WGS) entry which is preliminary data.</text>
</comment>
<evidence type="ECO:0000313" key="2">
    <source>
        <dbReference type="Proteomes" id="UP000003704"/>
    </source>
</evidence>
<dbReference type="EMBL" id="AKGD01000001">
    <property type="protein sequence ID" value="EIT71351.1"/>
    <property type="molecule type" value="Genomic_DNA"/>
</dbReference>
<dbReference type="InterPro" id="IPR036237">
    <property type="entry name" value="Xyl_isomerase-like_sf"/>
</dbReference>
<dbReference type="Pfam" id="PF05114">
    <property type="entry name" value="MbnB_TglH_ChrH"/>
    <property type="match status" value="1"/>
</dbReference>
<dbReference type="PANTHER" id="PTHR42194">
    <property type="entry name" value="UPF0276 PROTEIN HI_1600"/>
    <property type="match status" value="1"/>
</dbReference>
<dbReference type="PANTHER" id="PTHR42194:SF1">
    <property type="entry name" value="UPF0276 PROTEIN HI_1600"/>
    <property type="match status" value="1"/>
</dbReference>
<dbReference type="SUPFAM" id="SSF51658">
    <property type="entry name" value="Xylose isomerase-like"/>
    <property type="match status" value="1"/>
</dbReference>
<dbReference type="AlphaFoldDB" id="I8I4Y1"/>
<dbReference type="Gene3D" id="3.20.20.150">
    <property type="entry name" value="Divalent-metal-dependent TIM barrel enzymes"/>
    <property type="match status" value="1"/>
</dbReference>
<name>I8I4Y1_9GAMM</name>
<reference evidence="1 2" key="1">
    <citation type="journal article" date="2012" name="J. Bacteriol.">
        <title>Genome Sequence of n-Alkane-Degrading Hydrocarboniphaga effusa Strain AP103T (ATCC BAA-332T).</title>
        <authorList>
            <person name="Chang H.K."/>
            <person name="Zylstra G.J."/>
            <person name="Chae J.C."/>
        </authorList>
    </citation>
    <scope>NUCLEOTIDE SEQUENCE [LARGE SCALE GENOMIC DNA]</scope>
    <source>
        <strain evidence="1 2">AP103</strain>
    </source>
</reference>
<sequence>MSEFTGAGLGLRRSLLDDLLQAPAGVVDFVELAPENWAELGGSAGRRFRALTERYAVAAHGLSLSLGGPDPLDEDWLRRIRRFLDTHGIADYSEHLSWTAAGGQLYELLPLPFTDASVRHVSARIRRTQDVLERRIAVENISRYATLPSSLSEADFLLAVLHESGCDLLLDLNNLYVNEGNHPHREGGSDAIALLDRLQRELPAERIRSYHVAGHLETRDGLRIDTHGEPVIDPVWRLLQAAHARFGVRPTLLERDSRIPPFPELLDEVRHIRELQRSAA</sequence>
<gene>
    <name evidence="1" type="ORF">WQQ_14880</name>
</gene>
<dbReference type="PATRIC" id="fig|1172194.4.peg.1433"/>
<dbReference type="NCBIfam" id="NF003818">
    <property type="entry name" value="PRK05409.1"/>
    <property type="match status" value="1"/>
</dbReference>
<proteinExistence type="predicted"/>
<organism evidence="1 2">
    <name type="scientific">Hydrocarboniphaga effusa AP103</name>
    <dbReference type="NCBI Taxonomy" id="1172194"/>
    <lineage>
        <taxon>Bacteria</taxon>
        <taxon>Pseudomonadati</taxon>
        <taxon>Pseudomonadota</taxon>
        <taxon>Gammaproteobacteria</taxon>
        <taxon>Nevskiales</taxon>
        <taxon>Nevskiaceae</taxon>
        <taxon>Hydrocarboniphaga</taxon>
    </lineage>
</organism>
<dbReference type="OrthoDB" id="9763101at2"/>
<evidence type="ECO:0000313" key="1">
    <source>
        <dbReference type="EMBL" id="EIT71351.1"/>
    </source>
</evidence>
<dbReference type="STRING" id="1172194.WQQ_14880"/>
<keyword evidence="2" id="KW-1185">Reference proteome</keyword>
<protein>
    <submittedName>
        <fullName evidence="1">Uncharacterized protein</fullName>
    </submittedName>
</protein>
<dbReference type="InterPro" id="IPR007801">
    <property type="entry name" value="MbnB/TglH/ChrH"/>
</dbReference>